<dbReference type="EMBL" id="CP019475">
    <property type="protein sequence ID" value="UQC80214.1"/>
    <property type="molecule type" value="Genomic_DNA"/>
</dbReference>
<sequence length="395" mass="43425">MLSMLEVKGTATASVVTVSAGARLVMRVPGKWQPTYSSLAAGTGPTVRGTAPPGSISDLMTKPSEGTGQLQLAAVRQPDDASVGTLITNLTFIKFSSQGINDIRRPNPSDFSPSRSSTIPFLWARLVAEVPSHPFFYIKLPYTRTTTVGQATSLSTSRQTKMAKHQLQRLQSPSRTASLLLHVTGIVSFIASFNFLNGLTHDISMGFGGNYQHLTNIGLILSFVTFVIGLLADITLSPSLFAVKNALSTTAAPLEVLISILYWGIRSIDKRLLIPEGFELHWLPDVGFHLVPAVVLSLDLILFSPPWTIRAYSAMAISMIFAFLYWGWVELCFSRNGWYPYPIFDVLNTVQRVGLFTFSAALMTASTSLLKWVYGRFNGYVKMEKEAYKPLKKTI</sequence>
<dbReference type="Pfam" id="PF04750">
    <property type="entry name" value="Far-17a_AIG1"/>
    <property type="match status" value="1"/>
</dbReference>
<evidence type="ECO:0000256" key="2">
    <source>
        <dbReference type="ARBA" id="ARBA00022692"/>
    </source>
</evidence>
<keyword evidence="2 5" id="KW-0812">Transmembrane</keyword>
<evidence type="ECO:0000256" key="3">
    <source>
        <dbReference type="ARBA" id="ARBA00022989"/>
    </source>
</evidence>
<dbReference type="KEGG" id="clup:CLUP02_05696"/>
<protein>
    <submittedName>
        <fullName evidence="6">Integral membrane protein</fullName>
    </submittedName>
</protein>
<feature type="transmembrane region" description="Helical" evidence="5">
    <location>
        <begin position="216"/>
        <end position="234"/>
    </location>
</feature>
<keyword evidence="4 5" id="KW-0472">Membrane</keyword>
<keyword evidence="7" id="KW-1185">Reference proteome</keyword>
<comment type="subcellular location">
    <subcellularLocation>
        <location evidence="1">Endomembrane system</location>
        <topology evidence="1">Multi-pass membrane protein</topology>
    </subcellularLocation>
</comment>
<dbReference type="PANTHER" id="PTHR10989">
    <property type="entry name" value="ANDROGEN-INDUCED PROTEIN 1-RELATED"/>
    <property type="match status" value="1"/>
</dbReference>
<gene>
    <name evidence="6" type="ORF">CLUP02_05696</name>
</gene>
<keyword evidence="3 5" id="KW-1133">Transmembrane helix</keyword>
<dbReference type="InterPro" id="IPR006838">
    <property type="entry name" value="ADTRP_AIG1"/>
</dbReference>
<evidence type="ECO:0000256" key="1">
    <source>
        <dbReference type="ARBA" id="ARBA00004127"/>
    </source>
</evidence>
<evidence type="ECO:0000313" key="6">
    <source>
        <dbReference type="EMBL" id="UQC80214.1"/>
    </source>
</evidence>
<evidence type="ECO:0000256" key="4">
    <source>
        <dbReference type="ARBA" id="ARBA00023136"/>
    </source>
</evidence>
<proteinExistence type="predicted"/>
<accession>A0A9Q8WEA2</accession>
<dbReference type="GO" id="GO:0012505">
    <property type="term" value="C:endomembrane system"/>
    <property type="evidence" value="ECO:0007669"/>
    <property type="project" value="UniProtKB-SubCell"/>
</dbReference>
<dbReference type="GeneID" id="73339712"/>
<dbReference type="Proteomes" id="UP000830671">
    <property type="component" value="Chromosome 3"/>
</dbReference>
<name>A0A9Q8WEA2_9PEZI</name>
<dbReference type="RefSeq" id="XP_049141845.1">
    <property type="nucleotide sequence ID" value="XM_049284702.1"/>
</dbReference>
<evidence type="ECO:0000256" key="5">
    <source>
        <dbReference type="SAM" id="Phobius"/>
    </source>
</evidence>
<feature type="transmembrane region" description="Helical" evidence="5">
    <location>
        <begin position="349"/>
        <end position="374"/>
    </location>
</feature>
<dbReference type="AlphaFoldDB" id="A0A9Q8WEA2"/>
<dbReference type="GO" id="GO:0016020">
    <property type="term" value="C:membrane"/>
    <property type="evidence" value="ECO:0007669"/>
    <property type="project" value="InterPro"/>
</dbReference>
<feature type="transmembrane region" description="Helical" evidence="5">
    <location>
        <begin position="246"/>
        <end position="266"/>
    </location>
</feature>
<organism evidence="6 7">
    <name type="scientific">Colletotrichum lupini</name>
    <dbReference type="NCBI Taxonomy" id="145971"/>
    <lineage>
        <taxon>Eukaryota</taxon>
        <taxon>Fungi</taxon>
        <taxon>Dikarya</taxon>
        <taxon>Ascomycota</taxon>
        <taxon>Pezizomycotina</taxon>
        <taxon>Sordariomycetes</taxon>
        <taxon>Hypocreomycetidae</taxon>
        <taxon>Glomerellales</taxon>
        <taxon>Glomerellaceae</taxon>
        <taxon>Colletotrichum</taxon>
        <taxon>Colletotrichum acutatum species complex</taxon>
    </lineage>
</organism>
<dbReference type="PANTHER" id="PTHR10989:SF16">
    <property type="entry name" value="AT02829P-RELATED"/>
    <property type="match status" value="1"/>
</dbReference>
<feature type="transmembrane region" description="Helical" evidence="5">
    <location>
        <begin position="177"/>
        <end position="196"/>
    </location>
</feature>
<feature type="transmembrane region" description="Helical" evidence="5">
    <location>
        <begin position="311"/>
        <end position="329"/>
    </location>
</feature>
<evidence type="ECO:0000313" key="7">
    <source>
        <dbReference type="Proteomes" id="UP000830671"/>
    </source>
</evidence>
<reference evidence="6" key="1">
    <citation type="journal article" date="2021" name="Mol. Plant Microbe Interact.">
        <title>Complete Genome Sequence of the Plant-Pathogenic Fungus Colletotrichum lupini.</title>
        <authorList>
            <person name="Baroncelli R."/>
            <person name="Pensec F."/>
            <person name="Da Lio D."/>
            <person name="Boufleur T."/>
            <person name="Vicente I."/>
            <person name="Sarrocco S."/>
            <person name="Picot A."/>
            <person name="Baraldi E."/>
            <person name="Sukno S."/>
            <person name="Thon M."/>
            <person name="Le Floch G."/>
        </authorList>
    </citation>
    <scope>NUCLEOTIDE SEQUENCE</scope>
    <source>
        <strain evidence="6">IMI 504893</strain>
    </source>
</reference>